<keyword evidence="2 6" id="KW-0349">Heme</keyword>
<evidence type="ECO:0000259" key="8">
    <source>
        <dbReference type="PROSITE" id="PS51007"/>
    </source>
</evidence>
<dbReference type="RefSeq" id="WP_386803781.1">
    <property type="nucleotide sequence ID" value="NZ_JBHTMU010000019.1"/>
</dbReference>
<dbReference type="Pfam" id="PF13442">
    <property type="entry name" value="Cytochrome_CBB3"/>
    <property type="match status" value="1"/>
</dbReference>
<evidence type="ECO:0000256" key="6">
    <source>
        <dbReference type="PROSITE-ProRule" id="PRU00433"/>
    </source>
</evidence>
<evidence type="ECO:0000256" key="2">
    <source>
        <dbReference type="ARBA" id="ARBA00022617"/>
    </source>
</evidence>
<evidence type="ECO:0000313" key="10">
    <source>
        <dbReference type="Proteomes" id="UP001597135"/>
    </source>
</evidence>
<dbReference type="PROSITE" id="PS51007">
    <property type="entry name" value="CYTC"/>
    <property type="match status" value="1"/>
</dbReference>
<dbReference type="Gene3D" id="1.10.760.10">
    <property type="entry name" value="Cytochrome c-like domain"/>
    <property type="match status" value="3"/>
</dbReference>
<keyword evidence="7" id="KW-0812">Transmembrane</keyword>
<dbReference type="InterPro" id="IPR036909">
    <property type="entry name" value="Cyt_c-like_dom_sf"/>
</dbReference>
<feature type="domain" description="Cytochrome c" evidence="8">
    <location>
        <begin position="262"/>
        <end position="352"/>
    </location>
</feature>
<sequence length="361" mass="38254">MKLLRHFTTDLDWRTVRTLVAALAVAGAVGGGAVVAFGLYNVSAKVGHLPGVSPILHETFRNSVDLRAHAEPPADLQTEDRVKLGAGHYDSACRHCHAAPGQERSATVLSMVPQPPHITDAVGDWTASEFHWIVHQGVKMSGMPGWPAKRSDEVWSVVAFLMEVGEMSGPRYAELTDKPEGKTCAMCHGLDGVSGSAHIPRLDILSETYIAQSLSAYAAGTRDSGIMAEAMSHVPADAIPRLAAAFAGNAPSGGPARDVDTELAETGRALATEGGTVEVPACNACHGPWDKPLDPAFPSLAGQYAPYLKTQLELWREGIQGGGRVAELMHHAAQELTDAQIEALAAYYASLAPATLDETRD</sequence>
<keyword evidence="10" id="KW-1185">Reference proteome</keyword>
<evidence type="ECO:0000256" key="3">
    <source>
        <dbReference type="ARBA" id="ARBA00022723"/>
    </source>
</evidence>
<keyword evidence="5 6" id="KW-0408">Iron</keyword>
<dbReference type="InterPro" id="IPR050597">
    <property type="entry name" value="Cytochrome_c_Oxidase_Subunit"/>
</dbReference>
<evidence type="ECO:0000256" key="1">
    <source>
        <dbReference type="ARBA" id="ARBA00022448"/>
    </source>
</evidence>
<dbReference type="Pfam" id="PF00034">
    <property type="entry name" value="Cytochrom_C"/>
    <property type="match status" value="1"/>
</dbReference>
<proteinExistence type="predicted"/>
<evidence type="ECO:0000313" key="9">
    <source>
        <dbReference type="EMBL" id="MFD1343119.1"/>
    </source>
</evidence>
<evidence type="ECO:0000256" key="4">
    <source>
        <dbReference type="ARBA" id="ARBA00022982"/>
    </source>
</evidence>
<reference evidence="10" key="1">
    <citation type="journal article" date="2019" name="Int. J. Syst. Evol. Microbiol.">
        <title>The Global Catalogue of Microorganisms (GCM) 10K type strain sequencing project: providing services to taxonomists for standard genome sequencing and annotation.</title>
        <authorList>
            <consortium name="The Broad Institute Genomics Platform"/>
            <consortium name="The Broad Institute Genome Sequencing Center for Infectious Disease"/>
            <person name="Wu L."/>
            <person name="Ma J."/>
        </authorList>
    </citation>
    <scope>NUCLEOTIDE SEQUENCE [LARGE SCALE GENOMIC DNA]</scope>
    <source>
        <strain evidence="10">CCUG 62953</strain>
    </source>
</reference>
<comment type="caution">
    <text evidence="9">The sequence shown here is derived from an EMBL/GenBank/DDBJ whole genome shotgun (WGS) entry which is preliminary data.</text>
</comment>
<accession>A0ABW3ZJ96</accession>
<dbReference type="Proteomes" id="UP001597135">
    <property type="component" value="Unassembled WGS sequence"/>
</dbReference>
<dbReference type="EMBL" id="JBHTMU010000019">
    <property type="protein sequence ID" value="MFD1343119.1"/>
    <property type="molecule type" value="Genomic_DNA"/>
</dbReference>
<dbReference type="InterPro" id="IPR009056">
    <property type="entry name" value="Cyt_c-like_dom"/>
</dbReference>
<name>A0ABW3ZJ96_9RHOB</name>
<evidence type="ECO:0000256" key="7">
    <source>
        <dbReference type="SAM" id="Phobius"/>
    </source>
</evidence>
<keyword evidence="7" id="KW-1133">Transmembrane helix</keyword>
<organism evidence="9 10">
    <name type="scientific">Litorisediminicola beolgyonensis</name>
    <dbReference type="NCBI Taxonomy" id="1173614"/>
    <lineage>
        <taxon>Bacteria</taxon>
        <taxon>Pseudomonadati</taxon>
        <taxon>Pseudomonadota</taxon>
        <taxon>Alphaproteobacteria</taxon>
        <taxon>Rhodobacterales</taxon>
        <taxon>Paracoccaceae</taxon>
        <taxon>Litorisediminicola</taxon>
    </lineage>
</organism>
<evidence type="ECO:0000256" key="5">
    <source>
        <dbReference type="ARBA" id="ARBA00023004"/>
    </source>
</evidence>
<gene>
    <name evidence="9" type="ORF">ACFQ4E_11870</name>
</gene>
<protein>
    <submittedName>
        <fullName evidence="9">C-type cytochrome</fullName>
    </submittedName>
</protein>
<keyword evidence="4" id="KW-0249">Electron transport</keyword>
<keyword evidence="1" id="KW-0813">Transport</keyword>
<keyword evidence="3 6" id="KW-0479">Metal-binding</keyword>
<dbReference type="SUPFAM" id="SSF46626">
    <property type="entry name" value="Cytochrome c"/>
    <property type="match status" value="3"/>
</dbReference>
<dbReference type="PANTHER" id="PTHR33751:SF9">
    <property type="entry name" value="CYTOCHROME C4"/>
    <property type="match status" value="1"/>
</dbReference>
<feature type="transmembrane region" description="Helical" evidence="7">
    <location>
        <begin position="20"/>
        <end position="40"/>
    </location>
</feature>
<keyword evidence="7" id="KW-0472">Membrane</keyword>
<dbReference type="PANTHER" id="PTHR33751">
    <property type="entry name" value="CBB3-TYPE CYTOCHROME C OXIDASE SUBUNIT FIXP"/>
    <property type="match status" value="1"/>
</dbReference>